<name>A0ABP2R1Q7_9FUSO</name>
<evidence type="ECO:0000313" key="2">
    <source>
        <dbReference type="Proteomes" id="UP000004829"/>
    </source>
</evidence>
<dbReference type="Gene3D" id="3.90.1030.20">
    <property type="entry name" value="DNA polymerase delta, p66 (Cdc27) subunit, wHTH domain"/>
    <property type="match status" value="1"/>
</dbReference>
<evidence type="ECO:0008006" key="3">
    <source>
        <dbReference type="Google" id="ProtNLM"/>
    </source>
</evidence>
<reference evidence="2" key="1">
    <citation type="journal article" date="2012" name="J. Bacteriol.">
        <title>Draft Genome Sequence of Fusobacterium nucleatum ChDC F128, Isolated from a Periodontitis Lesion.</title>
        <authorList>
            <person name="Park S.N."/>
            <person name="Kong S.W."/>
            <person name="Kim H.S."/>
            <person name="Park M.S."/>
            <person name="Lee J.W."/>
            <person name="Cho E."/>
            <person name="Lim Y.K."/>
            <person name="Choi M.H."/>
            <person name="Chang Y.H."/>
            <person name="Shin J.H."/>
            <person name="Park H.S."/>
            <person name="Choi S.H."/>
            <person name="Kook J.K."/>
        </authorList>
    </citation>
    <scope>NUCLEOTIDE SEQUENCE [LARGE SCALE GENOMIC DNA]</scope>
    <source>
        <strain evidence="2">ChDC F128</strain>
    </source>
</reference>
<dbReference type="InterPro" id="IPR041913">
    <property type="entry name" value="POLD3_sf"/>
</dbReference>
<evidence type="ECO:0000313" key="1">
    <source>
        <dbReference type="EMBL" id="EJU06715.1"/>
    </source>
</evidence>
<dbReference type="Proteomes" id="UP000004829">
    <property type="component" value="Unassembled WGS sequence"/>
</dbReference>
<dbReference type="EMBL" id="ALVD01000015">
    <property type="protein sequence ID" value="EJU06715.1"/>
    <property type="molecule type" value="Genomic_DNA"/>
</dbReference>
<keyword evidence="2" id="KW-1185">Reference proteome</keyword>
<sequence length="87" mass="10199">MDIQNTNIKDFFDYENAIAVAGAGRKSQYNKAKELLEKMYNNKEKVTISSLAKTLSVSYNTAKNYLYRFLKEELKINIEAKVYNYKR</sequence>
<protein>
    <recommendedName>
        <fullName evidence="3">Helix-turn-helix type 11 domain-containing protein</fullName>
    </recommendedName>
</protein>
<dbReference type="RefSeq" id="WP_005919930.1">
    <property type="nucleotide sequence ID" value="NZ_ALVD01000015.1"/>
</dbReference>
<gene>
    <name evidence="1" type="ORF">B437_11012</name>
</gene>
<accession>A0ABP2R1Q7</accession>
<comment type="caution">
    <text evidence="1">The sequence shown here is derived from an EMBL/GenBank/DDBJ whole genome shotgun (WGS) entry which is preliminary data.</text>
</comment>
<proteinExistence type="predicted"/>
<organism evidence="1 2">
    <name type="scientific">Fusobacterium hwasookii ChDC F128</name>
    <dbReference type="NCBI Taxonomy" id="1216362"/>
    <lineage>
        <taxon>Bacteria</taxon>
        <taxon>Fusobacteriati</taxon>
        <taxon>Fusobacteriota</taxon>
        <taxon>Fusobacteriia</taxon>
        <taxon>Fusobacteriales</taxon>
        <taxon>Fusobacteriaceae</taxon>
        <taxon>Fusobacterium</taxon>
    </lineage>
</organism>